<dbReference type="EMBL" id="UGRS01000001">
    <property type="protein sequence ID" value="SUA36293.1"/>
    <property type="molecule type" value="Genomic_DNA"/>
</dbReference>
<protein>
    <submittedName>
        <fullName evidence="1">Uncharacterized protein</fullName>
    </submittedName>
</protein>
<evidence type="ECO:0000313" key="1">
    <source>
        <dbReference type="EMBL" id="SUA36293.1"/>
    </source>
</evidence>
<name>A0A378WIK2_9NEIS</name>
<dbReference type="Proteomes" id="UP000254055">
    <property type="component" value="Unassembled WGS sequence"/>
</dbReference>
<gene>
    <name evidence="1" type="ORF">NCTC12229_00708</name>
</gene>
<accession>A0A378WIK2</accession>
<organism evidence="1 2">
    <name type="scientific">Neisseria zoodegmatis</name>
    <dbReference type="NCBI Taxonomy" id="326523"/>
    <lineage>
        <taxon>Bacteria</taxon>
        <taxon>Pseudomonadati</taxon>
        <taxon>Pseudomonadota</taxon>
        <taxon>Betaproteobacteria</taxon>
        <taxon>Neisseriales</taxon>
        <taxon>Neisseriaceae</taxon>
        <taxon>Neisseria</taxon>
    </lineage>
</organism>
<reference evidence="1 2" key="1">
    <citation type="submission" date="2018-06" db="EMBL/GenBank/DDBJ databases">
        <authorList>
            <consortium name="Pathogen Informatics"/>
            <person name="Doyle S."/>
        </authorList>
    </citation>
    <scope>NUCLEOTIDE SEQUENCE [LARGE SCALE GENOMIC DNA]</scope>
    <source>
        <strain evidence="1 2">NCTC12229</strain>
    </source>
</reference>
<dbReference type="AlphaFoldDB" id="A0A378WIK2"/>
<dbReference type="RefSeq" id="WP_115133560.1">
    <property type="nucleotide sequence ID" value="NZ_UGRS01000001.1"/>
</dbReference>
<sequence>MEAIFFLILIFGIFNFIKWRKKTKWRDQCCLMPINDFLKLLETMDLDYKEARLLCSSLVYQATHVINATTPIHLNPYNFQKLKYNPLVFFGLLAHEFESTATFAAREHALQQQSRIYLTILMLYVIENKGIDYLYHLAIVSGRRINDENP</sequence>
<proteinExistence type="predicted"/>
<evidence type="ECO:0000313" key="2">
    <source>
        <dbReference type="Proteomes" id="UP000254055"/>
    </source>
</evidence>